<proteinExistence type="predicted"/>
<evidence type="ECO:0000256" key="4">
    <source>
        <dbReference type="ARBA" id="ARBA00023163"/>
    </source>
</evidence>
<dbReference type="InterPro" id="IPR003657">
    <property type="entry name" value="WRKY_dom"/>
</dbReference>
<dbReference type="Proteomes" id="UP000250235">
    <property type="component" value="Unassembled WGS sequence"/>
</dbReference>
<dbReference type="OrthoDB" id="652816at2759"/>
<sequence length="244" mass="27697">MDEVKKLTEGSEDELVNELLDNESPFIFLRSNDDHGSETKPFPWMDPHLVSTLYSGPTIEEVESSLSDMNRGVRSFQPEDRSLEACRILDIGGIRSSGYNGKNKYSLIIKNHGNALTDDGYKWRKYGQKSIKNTPNPRSYYRCANPRCNAKKRVELSMEDPDSIIVTYEGLHVHLDYPFSIPSTKKRKRPVPEAQNQAHDDGPKIFSLGATIDPVKELEVEEELIGSRGLLEDIVPFIVRNPIF</sequence>
<evidence type="ECO:0000256" key="6">
    <source>
        <dbReference type="SAM" id="MobiDB-lite"/>
    </source>
</evidence>
<keyword evidence="9" id="KW-1185">Reference proteome</keyword>
<name>A0A2Z7B2F1_9LAMI</name>
<dbReference type="GO" id="GO:0043565">
    <property type="term" value="F:sequence-specific DNA binding"/>
    <property type="evidence" value="ECO:0007669"/>
    <property type="project" value="InterPro"/>
</dbReference>
<evidence type="ECO:0000259" key="7">
    <source>
        <dbReference type="PROSITE" id="PS50811"/>
    </source>
</evidence>
<keyword evidence="3" id="KW-0238">DNA-binding</keyword>
<keyword evidence="4" id="KW-0804">Transcription</keyword>
<reference evidence="8 9" key="1">
    <citation type="journal article" date="2015" name="Proc. Natl. Acad. Sci. U.S.A.">
        <title>The resurrection genome of Boea hygrometrica: A blueprint for survival of dehydration.</title>
        <authorList>
            <person name="Xiao L."/>
            <person name="Yang G."/>
            <person name="Zhang L."/>
            <person name="Yang X."/>
            <person name="Zhao S."/>
            <person name="Ji Z."/>
            <person name="Zhou Q."/>
            <person name="Hu M."/>
            <person name="Wang Y."/>
            <person name="Chen M."/>
            <person name="Xu Y."/>
            <person name="Jin H."/>
            <person name="Xiao X."/>
            <person name="Hu G."/>
            <person name="Bao F."/>
            <person name="Hu Y."/>
            <person name="Wan P."/>
            <person name="Li L."/>
            <person name="Deng X."/>
            <person name="Kuang T."/>
            <person name="Xiang C."/>
            <person name="Zhu J.K."/>
            <person name="Oliver M.J."/>
            <person name="He Y."/>
        </authorList>
    </citation>
    <scope>NUCLEOTIDE SEQUENCE [LARGE SCALE GENOMIC DNA]</scope>
    <source>
        <strain evidence="9">cv. XS01</strain>
    </source>
</reference>
<keyword evidence="5" id="KW-0539">Nucleus</keyword>
<accession>A0A2Z7B2F1</accession>
<dbReference type="InterPro" id="IPR044810">
    <property type="entry name" value="WRKY_plant"/>
</dbReference>
<keyword evidence="2" id="KW-0805">Transcription regulation</keyword>
<evidence type="ECO:0000256" key="1">
    <source>
        <dbReference type="ARBA" id="ARBA00004123"/>
    </source>
</evidence>
<evidence type="ECO:0000256" key="3">
    <source>
        <dbReference type="ARBA" id="ARBA00023125"/>
    </source>
</evidence>
<evidence type="ECO:0000256" key="5">
    <source>
        <dbReference type="ARBA" id="ARBA00023242"/>
    </source>
</evidence>
<dbReference type="Gene3D" id="2.20.25.80">
    <property type="entry name" value="WRKY domain"/>
    <property type="match status" value="1"/>
</dbReference>
<feature type="region of interest" description="Disordered" evidence="6">
    <location>
        <begin position="184"/>
        <end position="203"/>
    </location>
</feature>
<evidence type="ECO:0000256" key="2">
    <source>
        <dbReference type="ARBA" id="ARBA00023015"/>
    </source>
</evidence>
<dbReference type="InterPro" id="IPR036576">
    <property type="entry name" value="WRKY_dom_sf"/>
</dbReference>
<evidence type="ECO:0000313" key="8">
    <source>
        <dbReference type="EMBL" id="KZV27628.1"/>
    </source>
</evidence>
<feature type="domain" description="WRKY" evidence="7">
    <location>
        <begin position="112"/>
        <end position="174"/>
    </location>
</feature>
<dbReference type="PROSITE" id="PS50811">
    <property type="entry name" value="WRKY"/>
    <property type="match status" value="1"/>
</dbReference>
<dbReference type="PANTHER" id="PTHR31221">
    <property type="entry name" value="WRKY TRANSCRIPTION FACTOR PROTEIN 1-RELATED"/>
    <property type="match status" value="1"/>
</dbReference>
<protein>
    <submittedName>
        <fullName evidence="8">Putative WRKY transcription factor 49-like</fullName>
    </submittedName>
</protein>
<dbReference type="AlphaFoldDB" id="A0A2Z7B2F1"/>
<evidence type="ECO:0000313" key="9">
    <source>
        <dbReference type="Proteomes" id="UP000250235"/>
    </source>
</evidence>
<dbReference type="Pfam" id="PF03106">
    <property type="entry name" value="WRKY"/>
    <property type="match status" value="1"/>
</dbReference>
<dbReference type="SMART" id="SM00774">
    <property type="entry name" value="WRKY"/>
    <property type="match status" value="1"/>
</dbReference>
<dbReference type="GO" id="GO:0003700">
    <property type="term" value="F:DNA-binding transcription factor activity"/>
    <property type="evidence" value="ECO:0007669"/>
    <property type="project" value="InterPro"/>
</dbReference>
<gene>
    <name evidence="8" type="ORF">F511_24687</name>
</gene>
<dbReference type="SUPFAM" id="SSF118290">
    <property type="entry name" value="WRKY DNA-binding domain"/>
    <property type="match status" value="1"/>
</dbReference>
<dbReference type="EMBL" id="KV010618">
    <property type="protein sequence ID" value="KZV27628.1"/>
    <property type="molecule type" value="Genomic_DNA"/>
</dbReference>
<organism evidence="8 9">
    <name type="scientific">Dorcoceras hygrometricum</name>
    <dbReference type="NCBI Taxonomy" id="472368"/>
    <lineage>
        <taxon>Eukaryota</taxon>
        <taxon>Viridiplantae</taxon>
        <taxon>Streptophyta</taxon>
        <taxon>Embryophyta</taxon>
        <taxon>Tracheophyta</taxon>
        <taxon>Spermatophyta</taxon>
        <taxon>Magnoliopsida</taxon>
        <taxon>eudicotyledons</taxon>
        <taxon>Gunneridae</taxon>
        <taxon>Pentapetalae</taxon>
        <taxon>asterids</taxon>
        <taxon>lamiids</taxon>
        <taxon>Lamiales</taxon>
        <taxon>Gesneriaceae</taxon>
        <taxon>Didymocarpoideae</taxon>
        <taxon>Trichosporeae</taxon>
        <taxon>Loxocarpinae</taxon>
        <taxon>Dorcoceras</taxon>
    </lineage>
</organism>
<dbReference type="PANTHER" id="PTHR31221:SF42">
    <property type="entry name" value="WRKY TRANSCRIPTION FACTOR 49-RELATED"/>
    <property type="match status" value="1"/>
</dbReference>
<dbReference type="GO" id="GO:0005634">
    <property type="term" value="C:nucleus"/>
    <property type="evidence" value="ECO:0007669"/>
    <property type="project" value="UniProtKB-SubCell"/>
</dbReference>
<comment type="subcellular location">
    <subcellularLocation>
        <location evidence="1">Nucleus</location>
    </subcellularLocation>
</comment>